<evidence type="ECO:0000256" key="1">
    <source>
        <dbReference type="SAM" id="MobiDB-lite"/>
    </source>
</evidence>
<accession>A0AAD1VQ91</accession>
<evidence type="ECO:0000313" key="3">
    <source>
        <dbReference type="Proteomes" id="UP001295444"/>
    </source>
</evidence>
<feature type="compositionally biased region" description="Basic residues" evidence="1">
    <location>
        <begin position="8"/>
        <end position="23"/>
    </location>
</feature>
<dbReference type="AlphaFoldDB" id="A0AAD1VQ91"/>
<name>A0AAD1VQ91_PELCU</name>
<sequence>MAALLRPHLLRGKTRGRPPKKSKAVPGDGKQRRVPRAQLHRRKPAHPAKHNSHRTQTNMKRTGHETARGSQPHGASAQRSAVTQATEKSTGGPLVTQHLRNPAKSPCCCLPRWSSGGGQHYARNRPSRAAHTQHYRSQHNRSPAGGLCTYFIKGAQESRYTWVWWRPHAWEAERLESCSRLPSGIG</sequence>
<keyword evidence="3" id="KW-1185">Reference proteome</keyword>
<feature type="region of interest" description="Disordered" evidence="1">
    <location>
        <begin position="1"/>
        <end position="101"/>
    </location>
</feature>
<reference evidence="2" key="1">
    <citation type="submission" date="2022-03" db="EMBL/GenBank/DDBJ databases">
        <authorList>
            <person name="Alioto T."/>
            <person name="Alioto T."/>
            <person name="Gomez Garrido J."/>
        </authorList>
    </citation>
    <scope>NUCLEOTIDE SEQUENCE</scope>
</reference>
<dbReference type="EMBL" id="OW240912">
    <property type="protein sequence ID" value="CAH2223949.1"/>
    <property type="molecule type" value="Genomic_DNA"/>
</dbReference>
<organism evidence="2 3">
    <name type="scientific">Pelobates cultripes</name>
    <name type="common">Western spadefoot toad</name>
    <dbReference type="NCBI Taxonomy" id="61616"/>
    <lineage>
        <taxon>Eukaryota</taxon>
        <taxon>Metazoa</taxon>
        <taxon>Chordata</taxon>
        <taxon>Craniata</taxon>
        <taxon>Vertebrata</taxon>
        <taxon>Euteleostomi</taxon>
        <taxon>Amphibia</taxon>
        <taxon>Batrachia</taxon>
        <taxon>Anura</taxon>
        <taxon>Pelobatoidea</taxon>
        <taxon>Pelobatidae</taxon>
        <taxon>Pelobates</taxon>
    </lineage>
</organism>
<protein>
    <submittedName>
        <fullName evidence="2">Uncharacterized protein</fullName>
    </submittedName>
</protein>
<proteinExistence type="predicted"/>
<evidence type="ECO:0000313" key="2">
    <source>
        <dbReference type="EMBL" id="CAH2223949.1"/>
    </source>
</evidence>
<dbReference type="Proteomes" id="UP001295444">
    <property type="component" value="Chromosome 01"/>
</dbReference>
<feature type="compositionally biased region" description="Basic residues" evidence="1">
    <location>
        <begin position="32"/>
        <end position="53"/>
    </location>
</feature>
<feature type="compositionally biased region" description="Polar residues" evidence="1">
    <location>
        <begin position="77"/>
        <end position="89"/>
    </location>
</feature>
<gene>
    <name evidence="2" type="ORF">PECUL_23A018364</name>
</gene>